<accession>A0ABQ8CQS3</accession>
<feature type="region of interest" description="Disordered" evidence="1">
    <location>
        <begin position="244"/>
        <end position="282"/>
    </location>
</feature>
<evidence type="ECO:0000313" key="2">
    <source>
        <dbReference type="EMBL" id="KAH0856438.1"/>
    </source>
</evidence>
<evidence type="ECO:0000313" key="5">
    <source>
        <dbReference type="EMBL" id="KAH0920690.1"/>
    </source>
</evidence>
<reference evidence="4 8" key="1">
    <citation type="submission" date="2021-05" db="EMBL/GenBank/DDBJ databases">
        <title>Genome Assembly of Synthetic Allotetraploid Brassica napus Reveals Homoeologous Exchanges between Subgenomes.</title>
        <authorList>
            <person name="Davis J.T."/>
        </authorList>
    </citation>
    <scope>NUCLEOTIDE SEQUENCE [LARGE SCALE GENOMIC DNA]</scope>
    <source>
        <strain evidence="8">cv. Da-Ae</strain>
        <tissue evidence="4">Seedling</tissue>
    </source>
</reference>
<evidence type="ECO:0000256" key="1">
    <source>
        <dbReference type="SAM" id="MobiDB-lite"/>
    </source>
</evidence>
<feature type="region of interest" description="Disordered" evidence="1">
    <location>
        <begin position="193"/>
        <end position="220"/>
    </location>
</feature>
<gene>
    <name evidence="6" type="ORF">HID58_014447</name>
    <name evidence="7" type="ORF">HID58_015474</name>
    <name evidence="5" type="ORF">HID58_020708</name>
    <name evidence="4" type="ORF">HID58_027083</name>
    <name evidence="3" type="ORF">HID58_056648</name>
    <name evidence="2" type="ORF">HID58_084699</name>
</gene>
<evidence type="ECO:0000313" key="8">
    <source>
        <dbReference type="Proteomes" id="UP000824890"/>
    </source>
</evidence>
<protein>
    <submittedName>
        <fullName evidence="4">Uncharacterized protein</fullName>
    </submittedName>
</protein>
<dbReference type="EMBL" id="JAGKQM010000006">
    <property type="protein sequence ID" value="KAH0920690.1"/>
    <property type="molecule type" value="Genomic_DNA"/>
</dbReference>
<dbReference type="EMBL" id="JAGKQM010000007">
    <property type="protein sequence ID" value="KAH0919423.1"/>
    <property type="molecule type" value="Genomic_DNA"/>
</dbReference>
<dbReference type="Proteomes" id="UP000824890">
    <property type="component" value="Unassembled WGS sequence"/>
</dbReference>
<dbReference type="EMBL" id="JAGKQM010000004">
    <property type="protein sequence ID" value="KAH0929747.1"/>
    <property type="molecule type" value="Genomic_DNA"/>
</dbReference>
<sequence>MLQRDWDPGIGEVLSDHWDSESRFGDGILHDRNVADGRLDFPSDFRTAGLIEGETMIEIWIWRKQGSMKFGSLIFISIIFKTKLNQGRVREEGEIRSVAEARIMPPSQAFQVELANTQAEGTTVISDPTDVDRGLAEVHGMQEDQVDLEDEDVMDMDEIKAHLLENGIDMDAEDFLEETAEEETEEVIKEQAEDNNAHVTDGGTVEEEQGPVAGNAEKKPGLRKRLFKASTGTAGSSKLRAFNALASPRKRAAAKPGVRPGDTIKQAESKGASNLKLGTQKI</sequence>
<proteinExistence type="predicted"/>
<dbReference type="EMBL" id="JAGKQM010000019">
    <property type="protein sequence ID" value="KAH0856438.1"/>
    <property type="molecule type" value="Genomic_DNA"/>
</dbReference>
<evidence type="ECO:0000313" key="6">
    <source>
        <dbReference type="EMBL" id="KAH0928720.1"/>
    </source>
</evidence>
<dbReference type="EMBL" id="JAGKQM010000013">
    <property type="protein sequence ID" value="KAH0894219.1"/>
    <property type="molecule type" value="Genomic_DNA"/>
</dbReference>
<keyword evidence="8" id="KW-1185">Reference proteome</keyword>
<comment type="caution">
    <text evidence="4">The sequence shown here is derived from an EMBL/GenBank/DDBJ whole genome shotgun (WGS) entry which is preliminary data.</text>
</comment>
<evidence type="ECO:0000313" key="7">
    <source>
        <dbReference type="EMBL" id="KAH0929747.1"/>
    </source>
</evidence>
<organism evidence="4 8">
    <name type="scientific">Brassica napus</name>
    <name type="common">Rape</name>
    <dbReference type="NCBI Taxonomy" id="3708"/>
    <lineage>
        <taxon>Eukaryota</taxon>
        <taxon>Viridiplantae</taxon>
        <taxon>Streptophyta</taxon>
        <taxon>Embryophyta</taxon>
        <taxon>Tracheophyta</taxon>
        <taxon>Spermatophyta</taxon>
        <taxon>Magnoliopsida</taxon>
        <taxon>eudicotyledons</taxon>
        <taxon>Gunneridae</taxon>
        <taxon>Pentapetalae</taxon>
        <taxon>rosids</taxon>
        <taxon>malvids</taxon>
        <taxon>Brassicales</taxon>
        <taxon>Brassicaceae</taxon>
        <taxon>Brassiceae</taxon>
        <taxon>Brassica</taxon>
    </lineage>
</organism>
<dbReference type="EMBL" id="JAGKQM010000004">
    <property type="protein sequence ID" value="KAH0928720.1"/>
    <property type="molecule type" value="Genomic_DNA"/>
</dbReference>
<evidence type="ECO:0000313" key="3">
    <source>
        <dbReference type="EMBL" id="KAH0894219.1"/>
    </source>
</evidence>
<evidence type="ECO:0000313" key="4">
    <source>
        <dbReference type="EMBL" id="KAH0919423.1"/>
    </source>
</evidence>
<name>A0ABQ8CQS3_BRANA</name>